<reference evidence="1 2" key="1">
    <citation type="journal article" date="2013" name="Genome Announc.">
        <title>Draft Genome Sequence of Cyclobacterium qasimii Strain M12-11BT, Isolated from Arctic Marine Sediment.</title>
        <authorList>
            <person name="Shivaji S."/>
            <person name="Ara S."/>
            <person name="Singh A."/>
            <person name="Kumar Pinnaka A."/>
        </authorList>
    </citation>
    <scope>NUCLEOTIDE SEQUENCE [LARGE SCALE GENOMIC DNA]</scope>
    <source>
        <strain evidence="1 2">M12-11B</strain>
    </source>
</reference>
<protein>
    <recommendedName>
        <fullName evidence="3">Xylan 1,4-beta-xylosidase</fullName>
    </recommendedName>
</protein>
<dbReference type="Proteomes" id="UP000014974">
    <property type="component" value="Unassembled WGS sequence"/>
</dbReference>
<evidence type="ECO:0000313" key="1">
    <source>
        <dbReference type="EMBL" id="EPR65885.1"/>
    </source>
</evidence>
<dbReference type="eggNOG" id="COG1409">
    <property type="taxonomic scope" value="Bacteria"/>
</dbReference>
<sequence length="43" mass="4780">MQTSQSVRAFTLVTLQGKSFNILTVDEDGKIIDSYPNNPLIKP</sequence>
<gene>
    <name evidence="1" type="ORF">ADICYQ_5030</name>
</gene>
<evidence type="ECO:0008006" key="3">
    <source>
        <dbReference type="Google" id="ProtNLM"/>
    </source>
</evidence>
<proteinExistence type="predicted"/>
<evidence type="ECO:0000313" key="2">
    <source>
        <dbReference type="Proteomes" id="UP000014974"/>
    </source>
</evidence>
<organism evidence="1 2">
    <name type="scientific">Cyclobacterium qasimii M12-11B</name>
    <dbReference type="NCBI Taxonomy" id="641524"/>
    <lineage>
        <taxon>Bacteria</taxon>
        <taxon>Pseudomonadati</taxon>
        <taxon>Bacteroidota</taxon>
        <taxon>Cytophagia</taxon>
        <taxon>Cytophagales</taxon>
        <taxon>Cyclobacteriaceae</taxon>
        <taxon>Cyclobacterium</taxon>
    </lineage>
</organism>
<dbReference type="AlphaFoldDB" id="S7V6L2"/>
<name>S7V6L2_9BACT</name>
<comment type="caution">
    <text evidence="1">The sequence shown here is derived from an EMBL/GenBank/DDBJ whole genome shotgun (WGS) entry which is preliminary data.</text>
</comment>
<dbReference type="STRING" id="641524.ADICYQ_5030"/>
<dbReference type="EMBL" id="ATNM01000172">
    <property type="protein sequence ID" value="EPR65885.1"/>
    <property type="molecule type" value="Genomic_DNA"/>
</dbReference>
<accession>S7V6L2</accession>